<reference evidence="1 2" key="1">
    <citation type="submission" date="2015-12" db="EMBL/GenBank/DDBJ databases">
        <title>Complete genome sequence of Pseudoalteromonas rubra SCSIO 6842, harboring a conjugative plasmid.</title>
        <authorList>
            <person name="Li B."/>
            <person name="Wang X."/>
        </authorList>
    </citation>
    <scope>NUCLEOTIDE SEQUENCE [LARGE SCALE GENOMIC DNA]</scope>
    <source>
        <strain evidence="1 2">SCSIO 6842</strain>
    </source>
</reference>
<dbReference type="InterPro" id="IPR005262">
    <property type="entry name" value="MJ1255-like"/>
</dbReference>
<dbReference type="AlphaFoldDB" id="A0A0U2Z7I5"/>
<protein>
    <submittedName>
        <fullName evidence="1">Glycosyltransferase</fullName>
    </submittedName>
</protein>
<organism evidence="1 2">
    <name type="scientific">Pseudoalteromonas rubra</name>
    <dbReference type="NCBI Taxonomy" id="43658"/>
    <lineage>
        <taxon>Bacteria</taxon>
        <taxon>Pseudomonadati</taxon>
        <taxon>Pseudomonadota</taxon>
        <taxon>Gammaproteobacteria</taxon>
        <taxon>Alteromonadales</taxon>
        <taxon>Pseudoalteromonadaceae</taxon>
        <taxon>Pseudoalteromonas</taxon>
    </lineage>
</organism>
<name>A0A0U2Z7I5_9GAMM</name>
<dbReference type="NCBIfam" id="TIGR00661">
    <property type="entry name" value="MJ1255"/>
    <property type="match status" value="1"/>
</dbReference>
<dbReference type="GO" id="GO:0016740">
    <property type="term" value="F:transferase activity"/>
    <property type="evidence" value="ECO:0007669"/>
    <property type="project" value="UniProtKB-KW"/>
</dbReference>
<dbReference type="Proteomes" id="UP000069015">
    <property type="component" value="Chromosome 1"/>
</dbReference>
<dbReference type="EMBL" id="CP013611">
    <property type="protein sequence ID" value="ALU43777.1"/>
    <property type="molecule type" value="Genomic_DNA"/>
</dbReference>
<dbReference type="Gene3D" id="3.40.50.2000">
    <property type="entry name" value="Glycogen Phosphorylase B"/>
    <property type="match status" value="1"/>
</dbReference>
<evidence type="ECO:0000313" key="1">
    <source>
        <dbReference type="EMBL" id="ALU43777.1"/>
    </source>
</evidence>
<dbReference type="KEGG" id="prr:AT705_12980"/>
<dbReference type="Pfam" id="PF13528">
    <property type="entry name" value="Glyco_trans_1_3"/>
    <property type="match status" value="1"/>
</dbReference>
<gene>
    <name evidence="1" type="ORF">AT705_12980</name>
</gene>
<evidence type="ECO:0000313" key="2">
    <source>
        <dbReference type="Proteomes" id="UP000069015"/>
    </source>
</evidence>
<dbReference type="RefSeq" id="WP_058796903.1">
    <property type="nucleotide sequence ID" value="NZ_CP013611.1"/>
</dbReference>
<dbReference type="SUPFAM" id="SSF53756">
    <property type="entry name" value="UDP-Glycosyltransferase/glycogen phosphorylase"/>
    <property type="match status" value="1"/>
</dbReference>
<keyword evidence="1" id="KW-0808">Transferase</keyword>
<accession>A0A0U2Z7I5</accession>
<sequence length="350" mass="39525">MKILYGVQGTGNGHITRARVMAECFTRLGIDVDYVFSGRPDERYFDMSVFGDYQTRRGISFATRHGRLHYQGTLQQLRVGRFVKDVQRFDMRGYDMVFNDFEPVTAWAARRAKVPVVAMSHQSAFLSPKVPIFGGNFMLRSLIRWFAPADIHLGVHWQPFAQNIVPPLIPYQLGDFGNQSIANKVLVYLPFEDLSHIVELLKDFPDREFYCYHPDAHDTSLNHIHLRAPSRDGFIADLANASGVVANAGFELSSEALKFGKKLLLKPLQGQFEQQSNAMTLQSLGLAQVMNYLNSEALDEWLESPGGQQINFPSDATPLALWLTKGQWHNVNELHDTLWQAVLSKAPKAA</sequence>
<proteinExistence type="predicted"/>